<evidence type="ECO:0000313" key="3">
    <source>
        <dbReference type="Proteomes" id="UP000235388"/>
    </source>
</evidence>
<proteinExistence type="predicted"/>
<name>A0A2N5UVA5_9BASI</name>
<feature type="compositionally biased region" description="Basic and acidic residues" evidence="1">
    <location>
        <begin position="14"/>
        <end position="23"/>
    </location>
</feature>
<feature type="region of interest" description="Disordered" evidence="1">
    <location>
        <begin position="1"/>
        <end position="49"/>
    </location>
</feature>
<gene>
    <name evidence="2" type="ORF">PCANC_13180</name>
</gene>
<accession>A0A2N5UVA5</accession>
<comment type="caution">
    <text evidence="2">The sequence shown here is derived from an EMBL/GenBank/DDBJ whole genome shotgun (WGS) entry which is preliminary data.</text>
</comment>
<dbReference type="AlphaFoldDB" id="A0A2N5UVA5"/>
<dbReference type="EMBL" id="PGCJ01000166">
    <property type="protein sequence ID" value="PLW41691.1"/>
    <property type="molecule type" value="Genomic_DNA"/>
</dbReference>
<dbReference type="Proteomes" id="UP000235388">
    <property type="component" value="Unassembled WGS sequence"/>
</dbReference>
<organism evidence="2 3">
    <name type="scientific">Puccinia coronata f. sp. avenae</name>
    <dbReference type="NCBI Taxonomy" id="200324"/>
    <lineage>
        <taxon>Eukaryota</taxon>
        <taxon>Fungi</taxon>
        <taxon>Dikarya</taxon>
        <taxon>Basidiomycota</taxon>
        <taxon>Pucciniomycotina</taxon>
        <taxon>Pucciniomycetes</taxon>
        <taxon>Pucciniales</taxon>
        <taxon>Pucciniaceae</taxon>
        <taxon>Puccinia</taxon>
    </lineage>
</organism>
<reference evidence="2 3" key="1">
    <citation type="submission" date="2017-11" db="EMBL/GenBank/DDBJ databases">
        <title>De novo assembly and phasing of dikaryotic genomes from two isolates of Puccinia coronata f. sp. avenae, the causal agent of oat crown rust.</title>
        <authorList>
            <person name="Miller M.E."/>
            <person name="Zhang Y."/>
            <person name="Omidvar V."/>
            <person name="Sperschneider J."/>
            <person name="Schwessinger B."/>
            <person name="Raley C."/>
            <person name="Palmer J.M."/>
            <person name="Garnica D."/>
            <person name="Upadhyaya N."/>
            <person name="Rathjen J."/>
            <person name="Taylor J.M."/>
            <person name="Park R.F."/>
            <person name="Dodds P.N."/>
            <person name="Hirsch C.D."/>
            <person name="Kianian S.F."/>
            <person name="Figueroa M."/>
        </authorList>
    </citation>
    <scope>NUCLEOTIDE SEQUENCE [LARGE SCALE GENOMIC DNA]</scope>
    <source>
        <strain evidence="2">12NC29</strain>
    </source>
</reference>
<keyword evidence="3" id="KW-1185">Reference proteome</keyword>
<evidence type="ECO:0000256" key="1">
    <source>
        <dbReference type="SAM" id="MobiDB-lite"/>
    </source>
</evidence>
<sequence>MFGGRNGSQVVPRSRAEQRHQTTEADVTIPTALGSLEHRHKSVSTSRQSIQAKSTLVIHPCLKLQETPRMVDLPSFLAVASRAASGTLALSSQPSLTFFL</sequence>
<protein>
    <submittedName>
        <fullName evidence="2">Uncharacterized protein</fullName>
    </submittedName>
</protein>
<evidence type="ECO:0000313" key="2">
    <source>
        <dbReference type="EMBL" id="PLW41691.1"/>
    </source>
</evidence>